<reference evidence="5" key="3">
    <citation type="submission" date="2025-09" db="UniProtKB">
        <authorList>
            <consortium name="Ensembl"/>
        </authorList>
    </citation>
    <scope>IDENTIFICATION</scope>
</reference>
<organism evidence="5 6">
    <name type="scientific">Erpetoichthys calabaricus</name>
    <name type="common">Rope fish</name>
    <name type="synonym">Calamoichthys calabaricus</name>
    <dbReference type="NCBI Taxonomy" id="27687"/>
    <lineage>
        <taxon>Eukaryota</taxon>
        <taxon>Metazoa</taxon>
        <taxon>Chordata</taxon>
        <taxon>Craniata</taxon>
        <taxon>Vertebrata</taxon>
        <taxon>Euteleostomi</taxon>
        <taxon>Actinopterygii</taxon>
        <taxon>Polypteriformes</taxon>
        <taxon>Polypteridae</taxon>
        <taxon>Erpetoichthys</taxon>
    </lineage>
</organism>
<evidence type="ECO:0000256" key="3">
    <source>
        <dbReference type="ARBA" id="ARBA00022525"/>
    </source>
</evidence>
<dbReference type="GO" id="GO:0005125">
    <property type="term" value="F:cytokine activity"/>
    <property type="evidence" value="ECO:0007669"/>
    <property type="project" value="InterPro"/>
</dbReference>
<dbReference type="GO" id="GO:0005576">
    <property type="term" value="C:extracellular region"/>
    <property type="evidence" value="ECO:0007669"/>
    <property type="project" value="UniProtKB-SubCell"/>
</dbReference>
<dbReference type="Pfam" id="PF06083">
    <property type="entry name" value="IL17"/>
    <property type="match status" value="1"/>
</dbReference>
<evidence type="ECO:0000256" key="1">
    <source>
        <dbReference type="ARBA" id="ARBA00004613"/>
    </source>
</evidence>
<keyword evidence="4" id="KW-0732">Signal</keyword>
<comment type="similarity">
    <text evidence="2">Belongs to the IL-17 family.</text>
</comment>
<comment type="subcellular location">
    <subcellularLocation>
        <location evidence="1">Secreted</location>
    </subcellularLocation>
</comment>
<protein>
    <submittedName>
        <fullName evidence="5">Uncharacterized protein</fullName>
    </submittedName>
</protein>
<proteinExistence type="inferred from homology"/>
<sequence length="154" mass="17735">MILFPKLELYYHCYSHHQAAALLIYLLKKKGNCALNKEIPGNKANKHLLVFFSNVYTLLNWNGVLGVKTDLTSDLGNRSLSPWTYYLYNNADMFPSQIRMAKCTGNRCINSQFNSAAVNYTIQVYRRKECREGVYKLMLENFQVTVGCTSRCIL</sequence>
<keyword evidence="3" id="KW-0964">Secreted</keyword>
<dbReference type="Ensembl" id="ENSECRT00000007296.1">
    <property type="protein sequence ID" value="ENSECRP00000007181.1"/>
    <property type="gene ID" value="ENSECRG00000004789.1"/>
</dbReference>
<keyword evidence="6" id="KW-1185">Reference proteome</keyword>
<reference evidence="5" key="1">
    <citation type="submission" date="2021-06" db="EMBL/GenBank/DDBJ databases">
        <authorList>
            <consortium name="Wellcome Sanger Institute Data Sharing"/>
        </authorList>
    </citation>
    <scope>NUCLEOTIDE SEQUENCE [LARGE SCALE GENOMIC DNA]</scope>
</reference>
<evidence type="ECO:0000313" key="5">
    <source>
        <dbReference type="Ensembl" id="ENSECRP00000007181.1"/>
    </source>
</evidence>
<dbReference type="InterPro" id="IPR029034">
    <property type="entry name" value="Cystine-knot_cytokine"/>
</dbReference>
<evidence type="ECO:0000313" key="6">
    <source>
        <dbReference type="Proteomes" id="UP000694620"/>
    </source>
</evidence>
<dbReference type="AlphaFoldDB" id="A0A8C4X5K8"/>
<dbReference type="Proteomes" id="UP000694620">
    <property type="component" value="Chromosome 2"/>
</dbReference>
<accession>A0A8C4X5K8</accession>
<evidence type="ECO:0000256" key="2">
    <source>
        <dbReference type="ARBA" id="ARBA00007236"/>
    </source>
</evidence>
<name>A0A8C4X5K8_ERPCA</name>
<dbReference type="InterPro" id="IPR010345">
    <property type="entry name" value="IL-17_fam"/>
</dbReference>
<reference evidence="5" key="2">
    <citation type="submission" date="2025-08" db="UniProtKB">
        <authorList>
            <consortium name="Ensembl"/>
        </authorList>
    </citation>
    <scope>IDENTIFICATION</scope>
</reference>
<dbReference type="Gene3D" id="2.10.90.10">
    <property type="entry name" value="Cystine-knot cytokines"/>
    <property type="match status" value="1"/>
</dbReference>
<dbReference type="SUPFAM" id="SSF57501">
    <property type="entry name" value="Cystine-knot cytokines"/>
    <property type="match status" value="1"/>
</dbReference>
<evidence type="ECO:0000256" key="4">
    <source>
        <dbReference type="ARBA" id="ARBA00022729"/>
    </source>
</evidence>